<dbReference type="PANTHER" id="PTHR11360:SF237">
    <property type="entry name" value="MONOCARBOXYLATE TRANSPORTER 12-B-LIKE PROTEIN"/>
    <property type="match status" value="1"/>
</dbReference>
<feature type="transmembrane region" description="Helical" evidence="2">
    <location>
        <begin position="473"/>
        <end position="495"/>
    </location>
</feature>
<dbReference type="PANTHER" id="PTHR11360">
    <property type="entry name" value="MONOCARBOXYLATE TRANSPORTER"/>
    <property type="match status" value="1"/>
</dbReference>
<feature type="transmembrane region" description="Helical" evidence="2">
    <location>
        <begin position="418"/>
        <end position="436"/>
    </location>
</feature>
<name>A0A6P8Z6Q8_THRPL</name>
<feature type="transmembrane region" description="Helical" evidence="2">
    <location>
        <begin position="177"/>
        <end position="198"/>
    </location>
</feature>
<feature type="transmembrane region" description="Helical" evidence="2">
    <location>
        <begin position="115"/>
        <end position="138"/>
    </location>
</feature>
<feature type="transmembrane region" description="Helical" evidence="2">
    <location>
        <begin position="21"/>
        <end position="47"/>
    </location>
</feature>
<accession>A0A6P8Z6Q8</accession>
<feature type="transmembrane region" description="Helical" evidence="2">
    <location>
        <begin position="150"/>
        <end position="171"/>
    </location>
</feature>
<dbReference type="RefSeq" id="XP_034245925.1">
    <property type="nucleotide sequence ID" value="XM_034390034.1"/>
</dbReference>
<evidence type="ECO:0000256" key="2">
    <source>
        <dbReference type="SAM" id="Phobius"/>
    </source>
</evidence>
<feature type="transmembrane region" description="Helical" evidence="2">
    <location>
        <begin position="389"/>
        <end position="411"/>
    </location>
</feature>
<keyword evidence="4" id="KW-1185">Reference proteome</keyword>
<dbReference type="InterPro" id="IPR036259">
    <property type="entry name" value="MFS_trans_sf"/>
</dbReference>
<dbReference type="SUPFAM" id="SSF103473">
    <property type="entry name" value="MFS general substrate transporter"/>
    <property type="match status" value="1"/>
</dbReference>
<evidence type="ECO:0000313" key="4">
    <source>
        <dbReference type="Proteomes" id="UP000515158"/>
    </source>
</evidence>
<evidence type="ECO:0000259" key="3">
    <source>
        <dbReference type="PROSITE" id="PS50850"/>
    </source>
</evidence>
<gene>
    <name evidence="5" type="primary">LOC117647991</name>
</gene>
<keyword evidence="2" id="KW-0812">Transmembrane</keyword>
<feature type="domain" description="Major facilitator superfamily (MFS) profile" evidence="3">
    <location>
        <begin position="350"/>
        <end position="541"/>
    </location>
</feature>
<feature type="transmembrane region" description="Helical" evidence="2">
    <location>
        <begin position="354"/>
        <end position="377"/>
    </location>
</feature>
<organism evidence="5">
    <name type="scientific">Thrips palmi</name>
    <name type="common">Melon thrips</name>
    <dbReference type="NCBI Taxonomy" id="161013"/>
    <lineage>
        <taxon>Eukaryota</taxon>
        <taxon>Metazoa</taxon>
        <taxon>Ecdysozoa</taxon>
        <taxon>Arthropoda</taxon>
        <taxon>Hexapoda</taxon>
        <taxon>Insecta</taxon>
        <taxon>Pterygota</taxon>
        <taxon>Neoptera</taxon>
        <taxon>Paraneoptera</taxon>
        <taxon>Thysanoptera</taxon>
        <taxon>Terebrantia</taxon>
        <taxon>Thripoidea</taxon>
        <taxon>Thripidae</taxon>
        <taxon>Thrips</taxon>
    </lineage>
</organism>
<dbReference type="PROSITE" id="PS50850">
    <property type="entry name" value="MFS"/>
    <property type="match status" value="1"/>
</dbReference>
<dbReference type="InterPro" id="IPR011701">
    <property type="entry name" value="MFS"/>
</dbReference>
<feature type="transmembrane region" description="Helical" evidence="2">
    <location>
        <begin position="91"/>
        <end position="109"/>
    </location>
</feature>
<comment type="subcellular location">
    <subcellularLocation>
        <location evidence="1">Membrane</location>
        <topology evidence="1">Multi-pass membrane protein</topology>
    </subcellularLocation>
</comment>
<dbReference type="Gene3D" id="1.20.1250.20">
    <property type="entry name" value="MFS general substrate transporter like domains"/>
    <property type="match status" value="1"/>
</dbReference>
<keyword evidence="2" id="KW-0472">Membrane</keyword>
<dbReference type="OrthoDB" id="2213137at2759"/>
<dbReference type="InParanoid" id="A0A6P8Z6Q8"/>
<dbReference type="GO" id="GO:0008028">
    <property type="term" value="F:monocarboxylic acid transmembrane transporter activity"/>
    <property type="evidence" value="ECO:0007669"/>
    <property type="project" value="TreeGrafter"/>
</dbReference>
<dbReference type="InterPro" id="IPR050327">
    <property type="entry name" value="Proton-linked_MCT"/>
</dbReference>
<dbReference type="GO" id="GO:0016020">
    <property type="term" value="C:membrane"/>
    <property type="evidence" value="ECO:0007669"/>
    <property type="project" value="UniProtKB-SubCell"/>
</dbReference>
<feature type="transmembrane region" description="Helical" evidence="2">
    <location>
        <begin position="442"/>
        <end position="461"/>
    </location>
</feature>
<evidence type="ECO:0000313" key="5">
    <source>
        <dbReference type="RefSeq" id="XP_034245925.1"/>
    </source>
</evidence>
<sequence length="541" mass="56800">MTTAANGAGPAGHAPAPDGGYGWVVVVAYSLNTIVVLQLIGVFGLIFKDLFATLAMPATDIALILNLNMSFSLLLGIFTNALMRKFGYRQTGAAGAVLAAFGMVLTALSSSSPAFLFNFGIVMASGLGLSAPAFTVALNSYFRARRGAATGLAMGITGVSAILLPQLVGVLLREYGARGTCVLFAGLALNGVVAAALLQPVAWHRPAVKAAVPVVLETPSVHENEDDPMVDKEFVLTALPVLKPLEEGDAEVGGLGMRQRTPSTTSTYYTARCPSSNSIWASSNVLDMGSSVITLDDTILEEVAATPLHAEMALKAVKSEAGEDGRRGAARRCCAFIVDLFDLSLLSSPSTLNLMLGVSVASFAEMNFTVFVPFILADRGLDTASIANAMSVIAMANTVFRLLAPLAQALLGWSSKNMYILSLLVVVAGRTVLVVVDSDSGVMVVALVLGASKGLRTVFYHMIIPDSVPPDRLAAAVGLQAVLNGIIFLASGPVLGYIRDTSRNYDVVILVLNGITLLSIAMWGVEYLVQVVRHTRKKQCS</sequence>
<reference evidence="5" key="1">
    <citation type="submission" date="2025-08" db="UniProtKB">
        <authorList>
            <consortium name="RefSeq"/>
        </authorList>
    </citation>
    <scope>IDENTIFICATION</scope>
    <source>
        <tissue evidence="5">Total insect</tissue>
    </source>
</reference>
<dbReference type="KEGG" id="tpal:117647991"/>
<proteinExistence type="predicted"/>
<dbReference type="GeneID" id="117647991"/>
<protein>
    <submittedName>
        <fullName evidence="5">Uncharacterized protein LOC117647991 isoform X1</fullName>
    </submittedName>
</protein>
<dbReference type="Pfam" id="PF07690">
    <property type="entry name" value="MFS_1"/>
    <property type="match status" value="2"/>
</dbReference>
<dbReference type="AlphaFoldDB" id="A0A6P8Z6Q8"/>
<feature type="transmembrane region" description="Helical" evidence="2">
    <location>
        <begin position="507"/>
        <end position="529"/>
    </location>
</feature>
<dbReference type="InterPro" id="IPR020846">
    <property type="entry name" value="MFS_dom"/>
</dbReference>
<evidence type="ECO:0000256" key="1">
    <source>
        <dbReference type="ARBA" id="ARBA00004141"/>
    </source>
</evidence>
<feature type="transmembrane region" description="Helical" evidence="2">
    <location>
        <begin position="59"/>
        <end position="79"/>
    </location>
</feature>
<dbReference type="Proteomes" id="UP000515158">
    <property type="component" value="Unplaced"/>
</dbReference>
<keyword evidence="2" id="KW-1133">Transmembrane helix</keyword>